<dbReference type="FunFam" id="3.60.15.10:FF:000030">
    <property type="entry name" value="Metallo-beta-lactamase family protein"/>
    <property type="match status" value="1"/>
</dbReference>
<dbReference type="InterPro" id="IPR001763">
    <property type="entry name" value="Rhodanese-like_dom"/>
</dbReference>
<dbReference type="GO" id="GO:0046872">
    <property type="term" value="F:metal ion binding"/>
    <property type="evidence" value="ECO:0007669"/>
    <property type="project" value="UniProtKB-KW"/>
</dbReference>
<dbReference type="RefSeq" id="WP_109941790.1">
    <property type="nucleotide sequence ID" value="NZ_CP176366.1"/>
</dbReference>
<dbReference type="Gene3D" id="3.40.250.10">
    <property type="entry name" value="Rhodanese-like domain"/>
    <property type="match status" value="2"/>
</dbReference>
<name>A0A2V2MS44_9EURY</name>
<keyword evidence="3" id="KW-0378">Hydrolase</keyword>
<feature type="domain" description="Rhodanese" evidence="2">
    <location>
        <begin position="370"/>
        <end position="458"/>
    </location>
</feature>
<dbReference type="PANTHER" id="PTHR43084:SF1">
    <property type="entry name" value="PERSULFIDE DIOXYGENASE ETHE1, MITOCHONDRIAL"/>
    <property type="match status" value="1"/>
</dbReference>
<accession>A0A2V2MS44</accession>
<dbReference type="GO" id="GO:0070813">
    <property type="term" value="P:hydrogen sulfide metabolic process"/>
    <property type="evidence" value="ECO:0007669"/>
    <property type="project" value="TreeGrafter"/>
</dbReference>
<evidence type="ECO:0000313" key="3">
    <source>
        <dbReference type="EMBL" id="PWR71054.1"/>
    </source>
</evidence>
<protein>
    <submittedName>
        <fullName evidence="3">MBL fold metallo-hydrolase</fullName>
    </submittedName>
</protein>
<dbReference type="Pfam" id="PF00581">
    <property type="entry name" value="Rhodanese"/>
    <property type="match status" value="2"/>
</dbReference>
<dbReference type="InterPro" id="IPR001279">
    <property type="entry name" value="Metallo-B-lactamas"/>
</dbReference>
<dbReference type="InterPro" id="IPR036873">
    <property type="entry name" value="Rhodanese-like_dom_sf"/>
</dbReference>
<dbReference type="GO" id="GO:0006749">
    <property type="term" value="P:glutathione metabolic process"/>
    <property type="evidence" value="ECO:0007669"/>
    <property type="project" value="InterPro"/>
</dbReference>
<dbReference type="OrthoDB" id="9180at2157"/>
<reference evidence="3 4" key="1">
    <citation type="submission" date="2018-05" db="EMBL/GenBank/DDBJ databases">
        <title>Draft genome of Methanospirillum stamsii Pt1.</title>
        <authorList>
            <person name="Dueholm M.S."/>
            <person name="Nielsen P.H."/>
            <person name="Bakmann L.F."/>
            <person name="Otzen D.E."/>
        </authorList>
    </citation>
    <scope>NUCLEOTIDE SEQUENCE [LARGE SCALE GENOMIC DNA]</scope>
    <source>
        <strain evidence="3 4">Pt1</strain>
    </source>
</reference>
<dbReference type="GO" id="GO:0016787">
    <property type="term" value="F:hydrolase activity"/>
    <property type="evidence" value="ECO:0007669"/>
    <property type="project" value="UniProtKB-KW"/>
</dbReference>
<dbReference type="AlphaFoldDB" id="A0A2V2MS44"/>
<dbReference type="EMBL" id="QGMZ01000038">
    <property type="protein sequence ID" value="PWR71054.1"/>
    <property type="molecule type" value="Genomic_DNA"/>
</dbReference>
<gene>
    <name evidence="3" type="ORF">DLD82_14205</name>
</gene>
<dbReference type="PROSITE" id="PS51257">
    <property type="entry name" value="PROKAR_LIPOPROTEIN"/>
    <property type="match status" value="1"/>
</dbReference>
<organism evidence="3 4">
    <name type="scientific">Methanospirillum stamsii</name>
    <dbReference type="NCBI Taxonomy" id="1277351"/>
    <lineage>
        <taxon>Archaea</taxon>
        <taxon>Methanobacteriati</taxon>
        <taxon>Methanobacteriota</taxon>
        <taxon>Stenosarchaea group</taxon>
        <taxon>Methanomicrobia</taxon>
        <taxon>Methanomicrobiales</taxon>
        <taxon>Methanospirillaceae</taxon>
        <taxon>Methanospirillum</taxon>
    </lineage>
</organism>
<dbReference type="GO" id="GO:0050313">
    <property type="term" value="F:sulfur dioxygenase activity"/>
    <property type="evidence" value="ECO:0007669"/>
    <property type="project" value="InterPro"/>
</dbReference>
<comment type="caution">
    <text evidence="3">The sequence shown here is derived from an EMBL/GenBank/DDBJ whole genome shotgun (WGS) entry which is preliminary data.</text>
</comment>
<dbReference type="Gene3D" id="3.60.15.10">
    <property type="entry name" value="Ribonuclease Z/Hydroxyacylglutathione hydrolase-like"/>
    <property type="match status" value="1"/>
</dbReference>
<dbReference type="PROSITE" id="PS50206">
    <property type="entry name" value="RHODANESE_3"/>
    <property type="match status" value="2"/>
</dbReference>
<evidence type="ECO:0000259" key="2">
    <source>
        <dbReference type="PROSITE" id="PS50206"/>
    </source>
</evidence>
<dbReference type="GeneID" id="97608990"/>
<dbReference type="CDD" id="cd07724">
    <property type="entry name" value="POD-like_MBL-fold"/>
    <property type="match status" value="1"/>
</dbReference>
<dbReference type="Proteomes" id="UP000245934">
    <property type="component" value="Unassembled WGS sequence"/>
</dbReference>
<dbReference type="CDD" id="cd00158">
    <property type="entry name" value="RHOD"/>
    <property type="match status" value="1"/>
</dbReference>
<proteinExistence type="predicted"/>
<evidence type="ECO:0000313" key="4">
    <source>
        <dbReference type="Proteomes" id="UP000245934"/>
    </source>
</evidence>
<dbReference type="Pfam" id="PF00753">
    <property type="entry name" value="Lactamase_B"/>
    <property type="match status" value="1"/>
</dbReference>
<feature type="domain" description="Rhodanese" evidence="2">
    <location>
        <begin position="264"/>
        <end position="355"/>
    </location>
</feature>
<keyword evidence="1" id="KW-0479">Metal-binding</keyword>
<keyword evidence="4" id="KW-1185">Reference proteome</keyword>
<dbReference type="InterPro" id="IPR036866">
    <property type="entry name" value="RibonucZ/Hydroxyglut_hydro"/>
</dbReference>
<dbReference type="SUPFAM" id="SSF52821">
    <property type="entry name" value="Rhodanese/Cell cycle control phosphatase"/>
    <property type="match status" value="2"/>
</dbReference>
<dbReference type="SMART" id="SM00450">
    <property type="entry name" value="RHOD"/>
    <property type="match status" value="2"/>
</dbReference>
<sequence>MIIRQFFIPGLAHNSYLLGGISSCFIIDPARDPEPYLRAAEEENFKITGILETHLHADFISGHLDLHELTNAPIYAPKSGNCTFLHTPVQEGNKITLDDCSINVLETPGHTPEHVSYTVTHLSRGDEPVALFSGDTLFVGDVGRPDLFPGRARELASALYTSLHEKILKLPDFCEVYPAHGAGSFCGRSLSSKRSTTIGYERRYNSALHIPDCESFVRELTENMPPSPDHFRRCSDINRKGPVLLSELPKIRELSPRKVREILNEDTCDILDIRRYDAFGSAHISNSLNIDGEVNFSTFAGWIVPPDRDIVISAHKPEDIPEIITKLRRVGLDRTIGYIQGGIFAWALAGYDLNHVRTISVHELDRLISENDKLQILDVRTPGEFSGSHIKGSVNIHWPDLRIRHNELRKQDLLAVMCGTGSRSGIACSILKRNGFSNILNVAGGYTGWVAAGLEKKN</sequence>
<dbReference type="InterPro" id="IPR051682">
    <property type="entry name" value="Mito_Persulfide_Diox"/>
</dbReference>
<dbReference type="PANTHER" id="PTHR43084">
    <property type="entry name" value="PERSULFIDE DIOXYGENASE ETHE1"/>
    <property type="match status" value="1"/>
</dbReference>
<dbReference type="SMART" id="SM00849">
    <property type="entry name" value="Lactamase_B"/>
    <property type="match status" value="1"/>
</dbReference>
<dbReference type="SUPFAM" id="SSF56281">
    <property type="entry name" value="Metallo-hydrolase/oxidoreductase"/>
    <property type="match status" value="1"/>
</dbReference>
<dbReference type="InterPro" id="IPR044528">
    <property type="entry name" value="POD-like_MBL-fold"/>
</dbReference>
<evidence type="ECO:0000256" key="1">
    <source>
        <dbReference type="ARBA" id="ARBA00022723"/>
    </source>
</evidence>